<gene>
    <name evidence="3" type="ORF">D7M11_23855</name>
</gene>
<dbReference type="InterPro" id="IPR012854">
    <property type="entry name" value="Cu_amine_oxidase-like_N"/>
</dbReference>
<keyword evidence="1" id="KW-1133">Transmembrane helix</keyword>
<keyword evidence="1" id="KW-0472">Membrane</keyword>
<feature type="transmembrane region" description="Helical" evidence="1">
    <location>
        <begin position="44"/>
        <end position="63"/>
    </location>
</feature>
<proteinExistence type="predicted"/>
<dbReference type="EMBL" id="RBAH01000020">
    <property type="protein sequence ID" value="RKN77062.1"/>
    <property type="molecule type" value="Genomic_DNA"/>
</dbReference>
<organism evidence="3 4">
    <name type="scientific">Paenibacillus ginsengarvi</name>
    <dbReference type="NCBI Taxonomy" id="400777"/>
    <lineage>
        <taxon>Bacteria</taxon>
        <taxon>Bacillati</taxon>
        <taxon>Bacillota</taxon>
        <taxon>Bacilli</taxon>
        <taxon>Bacillales</taxon>
        <taxon>Paenibacillaceae</taxon>
        <taxon>Paenibacillus</taxon>
    </lineage>
</organism>
<comment type="caution">
    <text evidence="3">The sequence shown here is derived from an EMBL/GenBank/DDBJ whole genome shotgun (WGS) entry which is preliminary data.</text>
</comment>
<keyword evidence="4" id="KW-1185">Reference proteome</keyword>
<dbReference type="Proteomes" id="UP000282311">
    <property type="component" value="Unassembled WGS sequence"/>
</dbReference>
<dbReference type="InterPro" id="IPR012334">
    <property type="entry name" value="Pectin_lyas_fold"/>
</dbReference>
<reference evidence="3 4" key="1">
    <citation type="journal article" date="2007" name="Int. J. Syst. Evol. Microbiol.">
        <title>Paenibacillus ginsengarvi sp. nov., isolated from soil from ginseng cultivation.</title>
        <authorList>
            <person name="Yoon M.H."/>
            <person name="Ten L.N."/>
            <person name="Im W.T."/>
        </authorList>
    </citation>
    <scope>NUCLEOTIDE SEQUENCE [LARGE SCALE GENOMIC DNA]</scope>
    <source>
        <strain evidence="3 4">KCTC 13059</strain>
    </source>
</reference>
<name>A0A3B0BVH7_9BACL</name>
<dbReference type="AlphaFoldDB" id="A0A3B0BVH7"/>
<feature type="domain" description="Copper amine oxidase-like N-terminal" evidence="2">
    <location>
        <begin position="74"/>
        <end position="177"/>
    </location>
</feature>
<dbReference type="Gene3D" id="2.160.20.10">
    <property type="entry name" value="Single-stranded right-handed beta-helix, Pectin lyase-like"/>
    <property type="match status" value="1"/>
</dbReference>
<sequence>MTMSRQEIQIFPVPCILLVQVLWKRQKNCERGTRMKLGVLRFTLTALFWIAVFVVPAGAALAAGEIQRPVAVKVNGNMLDVEAQLIDGRTMVPLRAIFERLSATLEWDPNTRSITATKGTVVIHLQIDNIEAKIGDRASTLDVPPLLVNGSTYVPLRFVSEALGANVDFDSTTNTAIVTTDNSCNLPGGQVHNGTIKPGGETWSVCGSPHFVKDDFYVEGKDSPNLVIEAGAVVRFENGAGILVGLNAPGGLVVEGTEKDPVTFSADTAGAQPGFWKGIHFYGQTVKGRASIDFAHIEYAGGSNGAVTVTAGTSPVELTVRDTLFKNNAYAGIQLMENTRLSPQSKNLTITGTKTSPDGGGAPIVTAAYGTNGLPDGDYKENELNVVLIAAAMSSTTINTNTTWNKLSIPYQAKITVYVDGPSSPVLTIAPGTETIWEKLSGLTVGSYDRGGLIAKGTKERPITFTSQLERPGSWDGIGAGPYVGKDFKLEYVHVKDAVNGITLPEDLGPILTNSTIENSKEYGIYIKSSNVATDYLAGNTFRSNAKDIYTQ</sequence>
<keyword evidence="1" id="KW-0812">Transmembrane</keyword>
<evidence type="ECO:0000313" key="3">
    <source>
        <dbReference type="EMBL" id="RKN77062.1"/>
    </source>
</evidence>
<evidence type="ECO:0000259" key="2">
    <source>
        <dbReference type="Pfam" id="PF07833"/>
    </source>
</evidence>
<dbReference type="Pfam" id="PF07833">
    <property type="entry name" value="Cu_amine_oxidN1"/>
    <property type="match status" value="1"/>
</dbReference>
<accession>A0A3B0BVH7</accession>
<evidence type="ECO:0000256" key="1">
    <source>
        <dbReference type="SAM" id="Phobius"/>
    </source>
</evidence>
<protein>
    <submittedName>
        <fullName evidence="3">Copper amine oxidase N-terminal domain-containing protein</fullName>
    </submittedName>
</protein>
<dbReference type="InterPro" id="IPR036582">
    <property type="entry name" value="Mao_N_sf"/>
</dbReference>
<evidence type="ECO:0000313" key="4">
    <source>
        <dbReference type="Proteomes" id="UP000282311"/>
    </source>
</evidence>
<dbReference type="SUPFAM" id="SSF55383">
    <property type="entry name" value="Copper amine oxidase, domain N"/>
    <property type="match status" value="1"/>
</dbReference>
<dbReference type="Gene3D" id="3.30.457.10">
    <property type="entry name" value="Copper amine oxidase-like, N-terminal domain"/>
    <property type="match status" value="1"/>
</dbReference>